<comment type="caution">
    <text evidence="1">The sequence shown here is derived from an EMBL/GenBank/DDBJ whole genome shotgun (WGS) entry which is preliminary data.</text>
</comment>
<evidence type="ECO:0000313" key="2">
    <source>
        <dbReference type="Proteomes" id="UP000051913"/>
    </source>
</evidence>
<dbReference type="InterPro" id="IPR029063">
    <property type="entry name" value="SAM-dependent_MTases_sf"/>
</dbReference>
<name>A0A0R3LBM2_9BRAD</name>
<dbReference type="Gene3D" id="3.40.50.150">
    <property type="entry name" value="Vaccinia Virus protein VP39"/>
    <property type="match status" value="1"/>
</dbReference>
<sequence>MLQSAMLARKLGHSRISCIEFGVAGGAGLVAMERHAEATRAETGVEVVVFGFDTGKGMPAPEDYRDMPYLWQAGYFAMDVPKLRARLKSARLVLGDVTETLRNFAEQENPPPIGFIAFDLDYYSSTVAALKIFETNHRYLLPRVACYFDDMVGDIDWAYNDFTGELLAVKEFNAQHKDIKIAPVSGLRFSNRRIPQIWHEQIFVAHLFTHPDYGKPISELTQLPLGAD</sequence>
<proteinExistence type="predicted"/>
<protein>
    <recommendedName>
        <fullName evidence="3">Methyltransferase</fullName>
    </recommendedName>
</protein>
<keyword evidence="2" id="KW-1185">Reference proteome</keyword>
<evidence type="ECO:0008006" key="3">
    <source>
        <dbReference type="Google" id="ProtNLM"/>
    </source>
</evidence>
<dbReference type="STRING" id="1518501.CQ10_38880"/>
<dbReference type="AlphaFoldDB" id="A0A0R3LBM2"/>
<dbReference type="EMBL" id="LLXX01000143">
    <property type="protein sequence ID" value="KRR03151.1"/>
    <property type="molecule type" value="Genomic_DNA"/>
</dbReference>
<dbReference type="Proteomes" id="UP000051913">
    <property type="component" value="Unassembled WGS sequence"/>
</dbReference>
<evidence type="ECO:0000313" key="1">
    <source>
        <dbReference type="EMBL" id="KRR03151.1"/>
    </source>
</evidence>
<reference evidence="1 2" key="1">
    <citation type="submission" date="2014-03" db="EMBL/GenBank/DDBJ databases">
        <title>Bradyrhizobium valentinum sp. nov., isolated from effective nodules of Lupinus mariae-josephae, a lupine endemic of basic-lime soils in Eastern Spain.</title>
        <authorList>
            <person name="Duran D."/>
            <person name="Rey L."/>
            <person name="Navarro A."/>
            <person name="Busquets A."/>
            <person name="Imperial J."/>
            <person name="Ruiz-Argueso T."/>
        </authorList>
    </citation>
    <scope>NUCLEOTIDE SEQUENCE [LARGE SCALE GENOMIC DNA]</scope>
    <source>
        <strain evidence="1 2">LmjM3</strain>
    </source>
</reference>
<accession>A0A0R3LBM2</accession>
<gene>
    <name evidence="1" type="ORF">CP49_04195</name>
</gene>
<organism evidence="1 2">
    <name type="scientific">Bradyrhizobium valentinum</name>
    <dbReference type="NCBI Taxonomy" id="1518501"/>
    <lineage>
        <taxon>Bacteria</taxon>
        <taxon>Pseudomonadati</taxon>
        <taxon>Pseudomonadota</taxon>
        <taxon>Alphaproteobacteria</taxon>
        <taxon>Hyphomicrobiales</taxon>
        <taxon>Nitrobacteraceae</taxon>
        <taxon>Bradyrhizobium</taxon>
    </lineage>
</organism>